<protein>
    <recommendedName>
        <fullName evidence="4">Fatty acid synthase subunit alpha</fullName>
        <ecNumber evidence="3">1.1.1.100</ecNumber>
        <ecNumber evidence="2">2.3.1.86</ecNumber>
    </recommendedName>
</protein>
<keyword evidence="5" id="KW-0596">Phosphopantetheine</keyword>
<dbReference type="HAMAP" id="MF_00101">
    <property type="entry name" value="AcpS"/>
    <property type="match status" value="1"/>
</dbReference>
<sequence>MNQTTTSHHATVATADTTSATTATTVTTTMDPIEATDAVEMPTTAASADALDLSKYTFIVEFGGQGISYWTELQQLYATSETGSATRSFIDAAARALLEESSTVEAKASVAFEAVLDVQRWLQTLEVGDSPTNLVLDRVVFSMPLLLLTQCANYLRFLETTGATHESVVQRAATAVGHSQGVVSAVVFSAAKTVHEFVELAVSVLRYMFWQGLRAQETYEELLTQYKQESKKLANAGPMLTVRGLKEEHVRAAIGAARRRVKTPDLQLSLINASDMMNVTGFPATLMMLKQALEGQLAPPDANQTRIPHSQRKPAGSLSFMTLSAPFHTPLLTEAKPKLVQDVQRVKCAIEGCQLQVPVYATNTDATNLQTVSDVIDGLINMQLLELVDWTATWAKIAKHHANATHILEFGPDLGAAKLSDKMAEGLGVEVVIATSKYPVLSSTTKNAPLVGLRQFIDAAPTFSPAEATWATKFGPRVTESGKLCNRFTRVLNKPPVMVAGMTPTTSLNGIDLVAAILNAGYHGELAAGGLSRPNIFESAVNELVSKIKPGLGISINMLYLNAKQWGFQFPMVLRMRRSGVPIESITIGAGIPTPERALEIMSQLQAAGVRLVGFKPGSADGIHAVLEIAAAMPSMNVMLQWTGGRAGGHHSFEDFHEPMEVTYAAIRRVPNVLLVVGSGFGNWEDSKQYITGEWSLARGHVHKMPVDGILVGSRVMVAKEAATAPEVKRLLVETPGIESELQWEASYTGVVGGVVTVTSELGEPIHVVANRCAVLWKEFDDKYFAIPRDQLELTLRLNKKEIIAGLNADYQKPYFGCKRNVRTGEIVPADLEEMSYGDVLARMVELMYVEIENKPSRWLHDTFFSRVSKFLTRTEERFCRESFGNLFDQSELKMNPRAAVSAFISKYPEVVSTPLSVPDCDYFLELCRTGGKPVNFVPVIDIEFKAWFMKDSLWYSEDLDAVPERDAQRVFVLQGPVAVRYSKVVDEPVADILGGIVTGFTDVVKQSGAIASVKSVLARQTVAIAGVEVTESDDRVEMLVATDEGAVPPTDKWLAVLASSVSDKEWLNALISSTQVVEEKKWLANPVRQLLVPQAGQKYVVDAAGIRVFDSSVDLPGPVIEIAKVDEAIVVVLNEVRPAVNELKASVVALEMTFQFYPDLPCSIHAEGSGFVDKVKSFYARFWVAIEGKEEESCEAACAESVMSSFSTDFSITKGDIVAYRAALGLRDDEVSAPADFSTIVSWRPLIQPVFTKEVKGNLFDLVHLKHSYKLLSSRKASATFLPGDDIVSTSNVGSLRIIDSGKIVQGVVIISRKTVNKEMVEVLEPLVELHSEFLIRGSFDDFESTFSIDKSVDEFVLSRQETVEIMKTKSWLKLAAGISVNIGDRLMFQLTTKRQYSSIGSLSSIEVLGKLLRKEAGSEEEIGEVEFKSDNVNESPVVALLQQVQLGAAKSSGMFANGGSHVLEKPLEINVPMNALAYAVASRDLNPIHRSRYAAILGRLPEGKPIMHGLWTATKVRNLVIQSFGLGLDSNVVDYDVSFDGMVYPGDQLFMQAKHIGQESGKKVLSIEVVNSSGERVISARAVVKQAPMAFVFTGQGSAAVGMGMDRYQESPVARDIWNRGDIHLRKTFGFSILEMVRTNPKSITVHFGGKKGRAIREKYMSLTCEDPASGVIAPLLPEINARTQSFSFSAPEGLLFATQFSQPALVLLEKAMFSEIEAAQLIPDDAHFAGHSLGEYAGLSSFAGALAVEDVVEVVFLRGLIMQKAVKRDAEGRSDYGMVATNPTRVGPHLTEEVMYKIVDEVEAASGKLLQVVNFNIQQRQYVVAGENVNLETLSLVLSAFKTLQSATPKDVEKVITDSLAQARARKEKCELNGRPFTLAKGLATIPLVGIDVPFHSRELLGGVPSFRALLRTKFDPQVLERQLPLLVNRYIPNLVATPFSLERSYFEEVYEVTKSPYLAEVLDSMQWKLTTKAQLAHLLVVELLAYQFASPVQWIKTQALLFSEGGVRRFVEIGPAPTLTNMALRTLLIGDFPDVPREILWYQRDREAVHFEEETSNISASEYARGLAAEAAAMSALQVEGAATSDAKVESASTTSSPVASPTVVAPVQQVQAPAFTPSTAAPAVSDAPVAALHILRVILAMRLNKNLADVKEDTDVKTLCAGKSAVQNEILGDFEKEFGDGIPDGAGEVPLKELASKLSGYKTLGKVTNGLINKMVASKMPGGFTMSSIKEYLGAEKGLGAGRMESVLAHSLLSAPQTRFKSDADARKWLDESVSGYASFAGVSLDRPAMTTSPGAMGASFSSAPMTIPTVSDKAVEAKHALLVMLAARFGKAFSEVPETVSVKELSAGKSAAQNEIVGDLEKEFGSGPDDAAEMKLVELAGKFPDYASPGKVTSALIAKMLAGKMPGGFGLSAIKEYLSRERCLPSGRIESVLLHGLTHDPKQRLTDDGTAKKWLDGVVDDYAKYAGIDIPYLSKLGGAMAGQAMSQQVMHSTSLPSGFEKRLKTMIADQVDALNSYLGEDQLDWHHKIESEMDMREDLESTVSQWVAEHGELYGAGIVGKFDARKERQYDSYWNWAVQDAMELYYRTAAAAKGVPASTKLVVNEGLRTHFEAMTRFINKNVDTIADESALPPLEWFKPYLCNRATPELLRCTQFFVSRAEEESSVELAQAVQLLVEQMEEWLNTNPVNMQIFKPTQPQVHILETGELEYAEVPRDGVADSINYVDEVARGLEYNDAIETGKVAGSDVTAGMTSAVGFESTLNDDGSVSSDEPESDDDGGFDGSDTVAGTQSTTTKKIAPAEGAKLNALRDSLRKRAKRGSAKSLVARSSSLRCGLNENLKKIVLPHVHIRKPSDVDPTIRLYDVESTCVLLSCMREMASTGISFAGKVALLTGCGKNSIGAEIVKALLEGGATVFVTTSSFSMKTTTLFREIYEQHGSRGSRLIVLPFNQASKVDVQNLVAHVYNVHRLDLDFVIPFAALSEVGRTITDIDSRSELAHRIMLTNTVRLLGEIVTAKKVRDITTRPALVILPMSPNHGNFGGDGLYAESKLGVESLMGKWYSEGWDDQLSIVGAIIGWTRGTGLMSGNNVVAAGVERMGMRTFSTTEMGFNLSALMHPSIVDRAAETPIFADLTGGMAQVSDLKEQVDVIRSNIMREAKLQASIHAAQENDKKMLALPSTKLPSPSSSVKFAPRANMSSYYCSSFPKLSGVAELSTSARQMMLRGMLDLRQIVVVTGFGEVSPWGNSRTRWEMESYGEFSLEGCIELAWLTGRILFQKGNWVDAATKEIVPDHEVKPRYEEDIMAHSGIRIVEPELFGGYDPKNKMVLHQVAIDKKMSPIEVADREEALQFRKELGRENVDVFQNASGAWMIRLRKGSILNIPRALAFDRFMAGQIPTGWSAERLGLSKDLADAVDPVTLYVLASTMDAFVAAGVTDPYEFYQYVHVSEVGNTSGGGMGGMRAFTQIYKDRLFGKAAPSDALQECFINTPPAWVNMLLLSSSGPIKTPVGACATAAESVDIGAETIKSGKARVCIVGGYDDFGEEGAYEFAQMKATSDSIKEIGMGREPKEMCRPCSTTRGGFMESHGAGMQLLMDAQLALEMGLPIYGIVALTNTATDKNGRSVPAPGQGILTTAREALPDNAKLSPLLDVEYRRRQFDDELESIEKWYVREKSLIDDDESRVAFLDELKVRKVQSAQSMWGDSFYRGRADIAPLRGALGAWNLDIDDIGAASFHGTGTTANDKNESEVTHKQMSHLGRSPGNPLPVICQKNLTGHPKGAAAAWMLNGLLQVLNTGLIPGNRQLDNTCQTLRKYDHLVYPNRSYQTVGVKAVVMKSFGFGQAGGEVLLVHPDYLLSTLAATDFEHYSALRERRMIKMNTYTQGVVTSKHLHIQAKNEAPYSSAQESNVYLDPTARAEYDDVSKTWRFGGADSLTAEENRRQRTEKRAKKAKAAAAAAAASSTKAVDARRADSSSTLLTAINRAAADLGLASKNMGMGVDVEPVATFENLNGREDFIRRNFTDQELAYCYSAPHPAASFAGRWAAKEAVIKAISSSAPTEPNLWKGAGAPLREIEIVMTASGAPSVLLSGYPLQVFNRLGLSKLSVSISHSGDFAVSQAVANFEQE</sequence>
<dbReference type="PANTHER" id="PTHR10982:SF21">
    <property type="entry name" value="FATTY ACID SYNTHASE SUBUNIT BETA"/>
    <property type="match status" value="1"/>
</dbReference>
<reference evidence="22" key="1">
    <citation type="submission" date="2022-12" db="EMBL/GenBank/DDBJ databases">
        <authorList>
            <person name="Webb A."/>
        </authorList>
    </citation>
    <scope>NUCLEOTIDE SEQUENCE</scope>
    <source>
        <strain evidence="22">Hp1</strain>
    </source>
</reference>
<dbReference type="Proteomes" id="UP001162031">
    <property type="component" value="Unassembled WGS sequence"/>
</dbReference>
<dbReference type="InterPro" id="IPR002539">
    <property type="entry name" value="MaoC-like_dom"/>
</dbReference>
<dbReference type="GO" id="GO:0005835">
    <property type="term" value="C:fatty acid synthase complex"/>
    <property type="evidence" value="ECO:0007669"/>
    <property type="project" value="InterPro"/>
</dbReference>
<dbReference type="GO" id="GO:0004316">
    <property type="term" value="F:3-oxoacyl-[acyl-carrier-protein] reductase (NADPH) activity"/>
    <property type="evidence" value="ECO:0007669"/>
    <property type="project" value="UniProtKB-EC"/>
</dbReference>
<dbReference type="InterPro" id="IPR029069">
    <property type="entry name" value="HotDog_dom_sf"/>
</dbReference>
<dbReference type="Pfam" id="PF17951">
    <property type="entry name" value="FAS_meander"/>
    <property type="match status" value="1"/>
</dbReference>
<evidence type="ECO:0000256" key="14">
    <source>
        <dbReference type="ARBA" id="ARBA00023002"/>
    </source>
</evidence>
<dbReference type="GO" id="GO:0006633">
    <property type="term" value="P:fatty acid biosynthetic process"/>
    <property type="evidence" value="ECO:0007669"/>
    <property type="project" value="UniProtKB-KW"/>
</dbReference>
<comment type="catalytic activity">
    <reaction evidence="17">
        <text>acetyl-CoA + n malonyl-CoA + 2n NADPH + 4n H(+) = a long-chain-acyl-CoA + n CoA + n CO2 + 2n NADP(+).</text>
        <dbReference type="EC" id="2.3.1.86"/>
    </reaction>
</comment>
<keyword evidence="7" id="KW-0597">Phosphoprotein</keyword>
<dbReference type="GO" id="GO:0000287">
    <property type="term" value="F:magnesium ion binding"/>
    <property type="evidence" value="ECO:0007669"/>
    <property type="project" value="InterPro"/>
</dbReference>
<evidence type="ECO:0000313" key="22">
    <source>
        <dbReference type="EMBL" id="CAI5714225.1"/>
    </source>
</evidence>
<dbReference type="SMART" id="SM00827">
    <property type="entry name" value="PKS_AT"/>
    <property type="match status" value="1"/>
</dbReference>
<accession>A0AAV0T3W0</accession>
<evidence type="ECO:0000256" key="6">
    <source>
        <dbReference type="ARBA" id="ARBA00022516"/>
    </source>
</evidence>
<evidence type="ECO:0000256" key="15">
    <source>
        <dbReference type="ARBA" id="ARBA00023098"/>
    </source>
</evidence>
<evidence type="ECO:0000256" key="16">
    <source>
        <dbReference type="ARBA" id="ARBA00023160"/>
    </source>
</evidence>
<dbReference type="FunFam" id="3.90.25.70:FF:000001">
    <property type="entry name" value="Fatty acid synthase subunit alpha"/>
    <property type="match status" value="1"/>
</dbReference>
<dbReference type="Pfam" id="PF01575">
    <property type="entry name" value="MaoC_dehydratas"/>
    <property type="match status" value="1"/>
</dbReference>
<dbReference type="Pfam" id="PF16073">
    <property type="entry name" value="SAT"/>
    <property type="match status" value="1"/>
</dbReference>
<dbReference type="InterPro" id="IPR013785">
    <property type="entry name" value="Aldolase_TIM"/>
</dbReference>
<dbReference type="InterPro" id="IPR001227">
    <property type="entry name" value="Ac_transferase_dom_sf"/>
</dbReference>
<dbReference type="Gene3D" id="6.10.140.1410">
    <property type="match status" value="1"/>
</dbReference>
<dbReference type="InterPro" id="IPR041550">
    <property type="entry name" value="FASI_helical"/>
</dbReference>
<evidence type="ECO:0000256" key="17">
    <source>
        <dbReference type="ARBA" id="ARBA00048237"/>
    </source>
</evidence>
<dbReference type="PANTHER" id="PTHR10982">
    <property type="entry name" value="MALONYL COA-ACYL CARRIER PROTEIN TRANSACYLASE"/>
    <property type="match status" value="1"/>
</dbReference>
<dbReference type="Pfam" id="PF22235">
    <property type="entry name" value="FAS1_thioest_ins"/>
    <property type="match status" value="1"/>
</dbReference>
<dbReference type="InterPro" id="IPR004568">
    <property type="entry name" value="Ppantetheine-prot_Trfase_dom"/>
</dbReference>
<keyword evidence="11" id="KW-0276">Fatty acid metabolism</keyword>
<evidence type="ECO:0000256" key="20">
    <source>
        <dbReference type="SAM" id="MobiDB-lite"/>
    </source>
</evidence>
<dbReference type="EMBL" id="CANTFL010000122">
    <property type="protein sequence ID" value="CAI5714225.1"/>
    <property type="molecule type" value="Genomic_DNA"/>
</dbReference>
<keyword evidence="6" id="KW-0444">Lipid biosynthesis</keyword>
<comment type="catalytic activity">
    <reaction evidence="19">
        <text>a fatty acyl-[ACP] + malonyl-[ACP] + H(+) = a 3-oxoacyl-[ACP] + holo-[ACP] + CO2</text>
        <dbReference type="Rhea" id="RHEA:22836"/>
        <dbReference type="Rhea" id="RHEA-COMP:9623"/>
        <dbReference type="Rhea" id="RHEA-COMP:9685"/>
        <dbReference type="Rhea" id="RHEA-COMP:9916"/>
        <dbReference type="Rhea" id="RHEA-COMP:14125"/>
        <dbReference type="ChEBI" id="CHEBI:15378"/>
        <dbReference type="ChEBI" id="CHEBI:16526"/>
        <dbReference type="ChEBI" id="CHEBI:64479"/>
        <dbReference type="ChEBI" id="CHEBI:78449"/>
        <dbReference type="ChEBI" id="CHEBI:78776"/>
        <dbReference type="ChEBI" id="CHEBI:138651"/>
        <dbReference type="EC" id="2.3.1.41"/>
    </reaction>
</comment>
<dbReference type="EC" id="2.3.1.86" evidence="2"/>
<dbReference type="Gene3D" id="6.10.140.1400">
    <property type="match status" value="1"/>
</dbReference>
<dbReference type="InterPro" id="IPR047224">
    <property type="entry name" value="FAS_alpha_su_C"/>
</dbReference>
<dbReference type="Gene3D" id="3.30.70.2430">
    <property type="match status" value="1"/>
</dbReference>
<keyword evidence="16" id="KW-0275">Fatty acid biosynthesis</keyword>
<dbReference type="InterPro" id="IPR014043">
    <property type="entry name" value="Acyl_transferase_dom"/>
</dbReference>
<comment type="catalytic activity">
    <reaction evidence="18">
        <text>a (3R)-hydroxyacyl-[ACP] + NADP(+) = a 3-oxoacyl-[ACP] + NADPH + H(+)</text>
        <dbReference type="Rhea" id="RHEA:17397"/>
        <dbReference type="Rhea" id="RHEA-COMP:9916"/>
        <dbReference type="Rhea" id="RHEA-COMP:9945"/>
        <dbReference type="ChEBI" id="CHEBI:15378"/>
        <dbReference type="ChEBI" id="CHEBI:57783"/>
        <dbReference type="ChEBI" id="CHEBI:58349"/>
        <dbReference type="ChEBI" id="CHEBI:78776"/>
        <dbReference type="ChEBI" id="CHEBI:78827"/>
        <dbReference type="EC" id="1.1.1.100"/>
    </reaction>
</comment>
<dbReference type="SUPFAM" id="SSF56214">
    <property type="entry name" value="4'-phosphopantetheinyl transferase"/>
    <property type="match status" value="1"/>
</dbReference>
<dbReference type="Gene3D" id="3.40.366.10">
    <property type="entry name" value="Malonyl-Coenzyme A Acyl Carrier Protein, domain 2"/>
    <property type="match status" value="3"/>
</dbReference>
<dbReference type="Gene3D" id="3.90.470.20">
    <property type="entry name" value="4'-phosphopantetheinyl transferase domain"/>
    <property type="match status" value="1"/>
</dbReference>
<dbReference type="InterPro" id="IPR014030">
    <property type="entry name" value="Ketoacyl_synth_N"/>
</dbReference>
<dbReference type="InterPro" id="IPR002347">
    <property type="entry name" value="SDR_fam"/>
</dbReference>
<dbReference type="InterPro" id="IPR032088">
    <property type="entry name" value="SAT"/>
</dbReference>
<dbReference type="Pfam" id="PF18314">
    <property type="entry name" value="FAS_I_H"/>
    <property type="match status" value="2"/>
</dbReference>
<dbReference type="InterPro" id="IPR018201">
    <property type="entry name" value="Ketoacyl_synth_AS"/>
</dbReference>
<dbReference type="GO" id="GO:0016787">
    <property type="term" value="F:hydrolase activity"/>
    <property type="evidence" value="ECO:0007669"/>
    <property type="project" value="UniProtKB-KW"/>
</dbReference>
<dbReference type="InterPro" id="IPR040883">
    <property type="entry name" value="FAS_meander"/>
</dbReference>
<dbReference type="SUPFAM" id="SSF51412">
    <property type="entry name" value="Inosine monophosphate dehydrogenase (IMPDH)"/>
    <property type="match status" value="1"/>
</dbReference>
<dbReference type="InterPro" id="IPR037143">
    <property type="entry name" value="4-PPantetheinyl_Trfase_dom_sf"/>
</dbReference>
<dbReference type="PROSITE" id="PS52004">
    <property type="entry name" value="KS3_2"/>
    <property type="match status" value="1"/>
</dbReference>
<dbReference type="Pfam" id="PF18325">
    <property type="entry name" value="Fas_alpha_ACP"/>
    <property type="match status" value="2"/>
</dbReference>
<dbReference type="InterPro" id="IPR050830">
    <property type="entry name" value="Fungal_FAS"/>
</dbReference>
<dbReference type="Gene3D" id="3.30.70.2490">
    <property type="match status" value="1"/>
</dbReference>
<dbReference type="Pfam" id="PF01648">
    <property type="entry name" value="ACPS"/>
    <property type="match status" value="1"/>
</dbReference>
<comment type="caution">
    <text evidence="22">The sequence shown here is derived from an EMBL/GenBank/DDBJ whole genome shotgun (WGS) entry which is preliminary data.</text>
</comment>
<feature type="domain" description="Ketosynthase family 3 (KS3)" evidence="21">
    <location>
        <begin position="3331"/>
        <end position="3857"/>
    </location>
</feature>
<evidence type="ECO:0000256" key="1">
    <source>
        <dbReference type="ARBA" id="ARBA00005005"/>
    </source>
</evidence>
<dbReference type="SUPFAM" id="SSF54637">
    <property type="entry name" value="Thioesterase/thiol ester dehydrase-isomerase"/>
    <property type="match status" value="1"/>
</dbReference>
<dbReference type="GO" id="GO:0019171">
    <property type="term" value="F:(3R)-hydroxyacyl-[acyl-carrier-protein] dehydratase activity"/>
    <property type="evidence" value="ECO:0007669"/>
    <property type="project" value="InterPro"/>
</dbReference>
<dbReference type="InterPro" id="IPR016035">
    <property type="entry name" value="Acyl_Trfase/lysoPLipase"/>
</dbReference>
<keyword evidence="9" id="KW-0479">Metal-binding</keyword>
<dbReference type="CDD" id="cd08950">
    <property type="entry name" value="KR_fFAS_SDR_c_like"/>
    <property type="match status" value="1"/>
</dbReference>
<evidence type="ECO:0000256" key="19">
    <source>
        <dbReference type="ARBA" id="ARBA00049541"/>
    </source>
</evidence>
<evidence type="ECO:0000313" key="23">
    <source>
        <dbReference type="Proteomes" id="UP001162031"/>
    </source>
</evidence>
<keyword evidence="10" id="KW-0378">Hydrolase</keyword>
<dbReference type="InterPro" id="IPR016039">
    <property type="entry name" value="Thiolase-like"/>
</dbReference>
<dbReference type="InterPro" id="IPR040899">
    <property type="entry name" value="Fas_alpha_ACP"/>
</dbReference>
<dbReference type="InterPro" id="IPR013565">
    <property type="entry name" value="Fas1/AflB-like_central"/>
</dbReference>
<dbReference type="Gene3D" id="3.40.47.10">
    <property type="match status" value="1"/>
</dbReference>
<dbReference type="InterPro" id="IPR036291">
    <property type="entry name" value="NAD(P)-bd_dom_sf"/>
</dbReference>
<evidence type="ECO:0000256" key="4">
    <source>
        <dbReference type="ARBA" id="ARBA00014008"/>
    </source>
</evidence>
<evidence type="ECO:0000256" key="11">
    <source>
        <dbReference type="ARBA" id="ARBA00022832"/>
    </source>
</evidence>
<evidence type="ECO:0000256" key="3">
    <source>
        <dbReference type="ARBA" id="ARBA00012948"/>
    </source>
</evidence>
<dbReference type="PRINTS" id="PR01483">
    <property type="entry name" value="FASYNTHASE"/>
</dbReference>
<dbReference type="Pfam" id="PF00106">
    <property type="entry name" value="adh_short"/>
    <property type="match status" value="1"/>
</dbReference>
<organism evidence="22 23">
    <name type="scientific">Hyaloperonospora brassicae</name>
    <name type="common">Brassica downy mildew</name>
    <name type="synonym">Peronospora brassicae</name>
    <dbReference type="NCBI Taxonomy" id="162125"/>
    <lineage>
        <taxon>Eukaryota</taxon>
        <taxon>Sar</taxon>
        <taxon>Stramenopiles</taxon>
        <taxon>Oomycota</taxon>
        <taxon>Peronosporomycetes</taxon>
        <taxon>Peronosporales</taxon>
        <taxon>Peronosporaceae</taxon>
        <taxon>Hyaloperonospora</taxon>
    </lineage>
</organism>
<evidence type="ECO:0000256" key="5">
    <source>
        <dbReference type="ARBA" id="ARBA00022450"/>
    </source>
</evidence>
<evidence type="ECO:0000256" key="9">
    <source>
        <dbReference type="ARBA" id="ARBA00022723"/>
    </source>
</evidence>
<dbReference type="SUPFAM" id="SSF53901">
    <property type="entry name" value="Thiolase-like"/>
    <property type="match status" value="2"/>
</dbReference>
<evidence type="ECO:0000256" key="12">
    <source>
        <dbReference type="ARBA" id="ARBA00022842"/>
    </source>
</evidence>
<evidence type="ECO:0000256" key="13">
    <source>
        <dbReference type="ARBA" id="ARBA00022857"/>
    </source>
</evidence>
<proteinExistence type="inferred from homology"/>
<dbReference type="SUPFAM" id="SSF52151">
    <property type="entry name" value="FabD/lysophospholipase-like"/>
    <property type="match status" value="2"/>
</dbReference>
<dbReference type="GO" id="GO:0004300">
    <property type="term" value="F:enoyl-CoA hydratase activity"/>
    <property type="evidence" value="ECO:0007669"/>
    <property type="project" value="UniProtKB-ARBA"/>
</dbReference>
<comment type="pathway">
    <text evidence="1">Lipid metabolism; fatty acid beta-oxidation.</text>
</comment>
<dbReference type="NCBIfam" id="TIGR00556">
    <property type="entry name" value="pantethn_trn"/>
    <property type="match status" value="1"/>
</dbReference>
<dbReference type="GO" id="GO:0004312">
    <property type="term" value="F:fatty acid synthase activity"/>
    <property type="evidence" value="ECO:0007669"/>
    <property type="project" value="InterPro"/>
</dbReference>
<evidence type="ECO:0000256" key="2">
    <source>
        <dbReference type="ARBA" id="ARBA00012878"/>
    </source>
</evidence>
<dbReference type="InterPro" id="IPR020841">
    <property type="entry name" value="PKS_Beta-ketoAc_synthase_dom"/>
</dbReference>
<dbReference type="Gene3D" id="3.20.20.70">
    <property type="entry name" value="Aldolase class I"/>
    <property type="match status" value="1"/>
</dbReference>
<dbReference type="Gene3D" id="3.30.1120.100">
    <property type="match status" value="1"/>
</dbReference>
<evidence type="ECO:0000256" key="18">
    <source>
        <dbReference type="ARBA" id="ARBA00048508"/>
    </source>
</evidence>
<feature type="region of interest" description="Disordered" evidence="20">
    <location>
        <begin position="2765"/>
        <end position="2802"/>
    </location>
</feature>
<keyword evidence="12" id="KW-0460">Magnesium</keyword>
<dbReference type="InterPro" id="IPR008278">
    <property type="entry name" value="4-PPantetheinyl_Trfase_dom"/>
</dbReference>
<evidence type="ECO:0000256" key="7">
    <source>
        <dbReference type="ARBA" id="ARBA00022553"/>
    </source>
</evidence>
<feature type="compositionally biased region" description="Polar residues" evidence="20">
    <location>
        <begin position="2793"/>
        <end position="2802"/>
    </location>
</feature>
<dbReference type="PROSITE" id="PS00606">
    <property type="entry name" value="KS3_1"/>
    <property type="match status" value="1"/>
</dbReference>
<dbReference type="Gene3D" id="1.20.930.70">
    <property type="match status" value="1"/>
</dbReference>
<dbReference type="Pfam" id="PF08354">
    <property type="entry name" value="Fas1-AflB-like_hel"/>
    <property type="match status" value="1"/>
</dbReference>
<dbReference type="CDD" id="cd00828">
    <property type="entry name" value="elong_cond_enzymes"/>
    <property type="match status" value="1"/>
</dbReference>
<dbReference type="InterPro" id="IPR014031">
    <property type="entry name" value="Ketoacyl_synth_C"/>
</dbReference>
<dbReference type="Gene3D" id="3.90.25.70">
    <property type="match status" value="1"/>
</dbReference>
<dbReference type="Gene3D" id="6.10.60.10">
    <property type="match status" value="1"/>
</dbReference>
<keyword evidence="8" id="KW-0808">Transferase</keyword>
<dbReference type="InterPro" id="IPR003965">
    <property type="entry name" value="Fatty_acid_synthase"/>
</dbReference>
<keyword evidence="15" id="KW-0443">Lipid metabolism</keyword>
<dbReference type="Gene3D" id="3.10.129.10">
    <property type="entry name" value="Hotdog Thioesterase"/>
    <property type="match status" value="1"/>
</dbReference>
<dbReference type="GO" id="GO:0004321">
    <property type="term" value="F:fatty-acyl-CoA synthase activity"/>
    <property type="evidence" value="ECO:0007669"/>
    <property type="project" value="UniProtKB-EC"/>
</dbReference>
<name>A0AAV0T3W0_HYABA</name>
<dbReference type="Gene3D" id="6.20.240.10">
    <property type="match status" value="1"/>
</dbReference>
<gene>
    <name evidence="22" type="ORF">HBR001_LOCUS1200</name>
</gene>
<dbReference type="InterPro" id="IPR002582">
    <property type="entry name" value="ACPS"/>
</dbReference>
<dbReference type="Gene3D" id="3.40.50.720">
    <property type="entry name" value="NAD(P)-binding Rossmann-like Domain"/>
    <property type="match status" value="1"/>
</dbReference>
<dbReference type="GO" id="GO:0008897">
    <property type="term" value="F:holo-[acyl-carrier-protein] synthase activity"/>
    <property type="evidence" value="ECO:0007669"/>
    <property type="project" value="InterPro"/>
</dbReference>
<keyword evidence="23" id="KW-1185">Reference proteome</keyword>
<evidence type="ECO:0000256" key="8">
    <source>
        <dbReference type="ARBA" id="ARBA00022679"/>
    </source>
</evidence>
<feature type="compositionally biased region" description="Acidic residues" evidence="20">
    <location>
        <begin position="2777"/>
        <end position="2786"/>
    </location>
</feature>
<dbReference type="Pfam" id="PF00698">
    <property type="entry name" value="Acyl_transf_1"/>
    <property type="match status" value="1"/>
</dbReference>
<dbReference type="Pfam" id="PF00109">
    <property type="entry name" value="ketoacyl-synt"/>
    <property type="match status" value="1"/>
</dbReference>
<dbReference type="GO" id="GO:0004315">
    <property type="term" value="F:3-oxoacyl-[acyl-carrier-protein] synthase activity"/>
    <property type="evidence" value="ECO:0007669"/>
    <property type="project" value="UniProtKB-EC"/>
</dbReference>
<evidence type="ECO:0000256" key="10">
    <source>
        <dbReference type="ARBA" id="ARBA00022801"/>
    </source>
</evidence>
<keyword evidence="14" id="KW-0560">Oxidoreductase</keyword>
<dbReference type="EC" id="1.1.1.100" evidence="3"/>
<dbReference type="SUPFAM" id="SSF51735">
    <property type="entry name" value="NAD(P)-binding Rossmann-fold domains"/>
    <property type="match status" value="1"/>
</dbReference>
<dbReference type="GO" id="GO:0004318">
    <property type="term" value="F:enoyl-[acyl-carrier-protein] reductase (NADH) activity"/>
    <property type="evidence" value="ECO:0007669"/>
    <property type="project" value="InterPro"/>
</dbReference>
<evidence type="ECO:0000259" key="21">
    <source>
        <dbReference type="PROSITE" id="PS52004"/>
    </source>
</evidence>
<keyword evidence="13" id="KW-0521">NADP</keyword>
<dbReference type="Pfam" id="PF02801">
    <property type="entry name" value="Ketoacyl-synt_C"/>
    <property type="match status" value="1"/>
</dbReference>